<evidence type="ECO:0000256" key="1">
    <source>
        <dbReference type="SAM" id="MobiDB-lite"/>
    </source>
</evidence>
<reference evidence="4" key="2">
    <citation type="submission" date="2015-01" db="EMBL/GenBank/DDBJ databases">
        <title>Evolutionary Origins and Diversification of the Mycorrhizal Mutualists.</title>
        <authorList>
            <consortium name="DOE Joint Genome Institute"/>
            <consortium name="Mycorrhizal Genomics Consortium"/>
            <person name="Kohler A."/>
            <person name="Kuo A."/>
            <person name="Nagy L.G."/>
            <person name="Floudas D."/>
            <person name="Copeland A."/>
            <person name="Barry K.W."/>
            <person name="Cichocki N."/>
            <person name="Veneault-Fourrey C."/>
            <person name="LaButti K."/>
            <person name="Lindquist E.A."/>
            <person name="Lipzen A."/>
            <person name="Lundell T."/>
            <person name="Morin E."/>
            <person name="Murat C."/>
            <person name="Riley R."/>
            <person name="Ohm R."/>
            <person name="Sun H."/>
            <person name="Tunlid A."/>
            <person name="Henrissat B."/>
            <person name="Grigoriev I.V."/>
            <person name="Hibbett D.S."/>
            <person name="Martin F."/>
        </authorList>
    </citation>
    <scope>NUCLEOTIDE SEQUENCE [LARGE SCALE GENOMIC DNA]</scope>
    <source>
        <strain evidence="4">441</strain>
    </source>
</reference>
<reference evidence="3 4" key="1">
    <citation type="submission" date="2014-04" db="EMBL/GenBank/DDBJ databases">
        <authorList>
            <consortium name="DOE Joint Genome Institute"/>
            <person name="Kuo A."/>
            <person name="Kohler A."/>
            <person name="Costa M.D."/>
            <person name="Nagy L.G."/>
            <person name="Floudas D."/>
            <person name="Copeland A."/>
            <person name="Barry K.W."/>
            <person name="Cichocki N."/>
            <person name="Veneault-Fourrey C."/>
            <person name="LaButti K."/>
            <person name="Lindquist E.A."/>
            <person name="Lipzen A."/>
            <person name="Lundell T."/>
            <person name="Morin E."/>
            <person name="Murat C."/>
            <person name="Sun H."/>
            <person name="Tunlid A."/>
            <person name="Henrissat B."/>
            <person name="Grigoriev I.V."/>
            <person name="Hibbett D.S."/>
            <person name="Martin F."/>
            <person name="Nordberg H.P."/>
            <person name="Cantor M.N."/>
            <person name="Hua S.X."/>
        </authorList>
    </citation>
    <scope>NUCLEOTIDE SEQUENCE [LARGE SCALE GENOMIC DNA]</scope>
    <source>
        <strain evidence="3 4">441</strain>
    </source>
</reference>
<dbReference type="HOGENOM" id="CLU_111668_0_0_1"/>
<dbReference type="OrthoDB" id="3232986at2759"/>
<evidence type="ECO:0000313" key="4">
    <source>
        <dbReference type="Proteomes" id="UP000054018"/>
    </source>
</evidence>
<feature type="compositionally biased region" description="Basic and acidic residues" evidence="1">
    <location>
        <begin position="64"/>
        <end position="74"/>
    </location>
</feature>
<accession>A0A0C9Z545</accession>
<dbReference type="InterPro" id="IPR049233">
    <property type="entry name" value="DUF6830"/>
</dbReference>
<evidence type="ECO:0000259" key="2">
    <source>
        <dbReference type="Pfam" id="PF20722"/>
    </source>
</evidence>
<feature type="region of interest" description="Disordered" evidence="1">
    <location>
        <begin position="54"/>
        <end position="75"/>
    </location>
</feature>
<keyword evidence="4" id="KW-1185">Reference proteome</keyword>
<sequence>MQWSADVTEHAHVTEIKNPACTGNNQNYYAQIACHLDHSQRCFNFDLATQISHADDSDSDNNDNQDHKLNEEGSHSLLSYSPTHKVIDYFEVAHTITHSPLPDPPKLLCMFASGTTAIHLATKLVLQMTIDEAVMLYELPDLHLAILDYLDHCARGIDHDITG</sequence>
<organism evidence="3 4">
    <name type="scientific">Pisolithus microcarpus 441</name>
    <dbReference type="NCBI Taxonomy" id="765257"/>
    <lineage>
        <taxon>Eukaryota</taxon>
        <taxon>Fungi</taxon>
        <taxon>Dikarya</taxon>
        <taxon>Basidiomycota</taxon>
        <taxon>Agaricomycotina</taxon>
        <taxon>Agaricomycetes</taxon>
        <taxon>Agaricomycetidae</taxon>
        <taxon>Boletales</taxon>
        <taxon>Sclerodermatineae</taxon>
        <taxon>Pisolithaceae</taxon>
        <taxon>Pisolithus</taxon>
    </lineage>
</organism>
<protein>
    <recommendedName>
        <fullName evidence="2">DUF6830 domain-containing protein</fullName>
    </recommendedName>
</protein>
<dbReference type="Pfam" id="PF20722">
    <property type="entry name" value="DUF6830"/>
    <property type="match status" value="1"/>
</dbReference>
<dbReference type="EMBL" id="KN833905">
    <property type="protein sequence ID" value="KIK15123.1"/>
    <property type="molecule type" value="Genomic_DNA"/>
</dbReference>
<gene>
    <name evidence="3" type="ORF">PISMIDRAFT_115727</name>
</gene>
<proteinExistence type="predicted"/>
<name>A0A0C9Z545_9AGAM</name>
<evidence type="ECO:0000313" key="3">
    <source>
        <dbReference type="EMBL" id="KIK15123.1"/>
    </source>
</evidence>
<dbReference type="AlphaFoldDB" id="A0A0C9Z545"/>
<feature type="domain" description="DUF6830" evidence="2">
    <location>
        <begin position="88"/>
        <end position="162"/>
    </location>
</feature>
<dbReference type="Proteomes" id="UP000054018">
    <property type="component" value="Unassembled WGS sequence"/>
</dbReference>